<dbReference type="Proteomes" id="UP000298061">
    <property type="component" value="Unassembled WGS sequence"/>
</dbReference>
<protein>
    <submittedName>
        <fullName evidence="1">Uncharacterized protein</fullName>
    </submittedName>
</protein>
<reference evidence="1 2" key="1">
    <citation type="submission" date="2019-02" db="EMBL/GenBank/DDBJ databases">
        <title>Genome sequencing of the rare red list fungi Hericium alpestre (H. flagellum).</title>
        <authorList>
            <person name="Buettner E."/>
            <person name="Kellner H."/>
        </authorList>
    </citation>
    <scope>NUCLEOTIDE SEQUENCE [LARGE SCALE GENOMIC DNA]</scope>
    <source>
        <strain evidence="1 2">DSM 108284</strain>
    </source>
</reference>
<dbReference type="EMBL" id="SFCI01002601">
    <property type="protein sequence ID" value="TFY73719.1"/>
    <property type="molecule type" value="Genomic_DNA"/>
</dbReference>
<name>A0A4Y9ZJW0_9AGAM</name>
<dbReference type="AlphaFoldDB" id="A0A4Y9ZJW0"/>
<dbReference type="OrthoDB" id="2922289at2759"/>
<proteinExistence type="predicted"/>
<evidence type="ECO:0000313" key="2">
    <source>
        <dbReference type="Proteomes" id="UP000298061"/>
    </source>
</evidence>
<accession>A0A4Y9ZJW0</accession>
<sequence length="110" mass="12525">MAEQGSTVIVNADDYEVFMAIFPQGIQDRRSFRFKHFEKAMVGARFSIDRGTGNGPVRKFYLPNTIGGAPVNFHANHGQHARDLDRHQVQFIVKVLRKVYGWNSETFIVA</sequence>
<keyword evidence="2" id="KW-1185">Reference proteome</keyword>
<comment type="caution">
    <text evidence="1">The sequence shown here is derived from an EMBL/GenBank/DDBJ whole genome shotgun (WGS) entry which is preliminary data.</text>
</comment>
<organism evidence="1 2">
    <name type="scientific">Hericium alpestre</name>
    <dbReference type="NCBI Taxonomy" id="135208"/>
    <lineage>
        <taxon>Eukaryota</taxon>
        <taxon>Fungi</taxon>
        <taxon>Dikarya</taxon>
        <taxon>Basidiomycota</taxon>
        <taxon>Agaricomycotina</taxon>
        <taxon>Agaricomycetes</taxon>
        <taxon>Russulales</taxon>
        <taxon>Hericiaceae</taxon>
        <taxon>Hericium</taxon>
    </lineage>
</organism>
<gene>
    <name evidence="1" type="ORF">EWM64_g10293</name>
</gene>
<evidence type="ECO:0000313" key="1">
    <source>
        <dbReference type="EMBL" id="TFY73719.1"/>
    </source>
</evidence>